<evidence type="ECO:0000313" key="3">
    <source>
        <dbReference type="Proteomes" id="UP000648984"/>
    </source>
</evidence>
<proteinExistence type="predicted"/>
<sequence>MAIGWLTVLQSVPWADVISNAPKVAEGAKKLWNTVAKKSSPPEVSDASTQPAVSAESRTIAALEARAIALEASVADLHGQMLASSELIKALAEQNAQLVQRIETNRVRVLWLSAVTAALALAVVFGLFPA</sequence>
<feature type="transmembrane region" description="Helical" evidence="1">
    <location>
        <begin position="109"/>
        <end position="128"/>
    </location>
</feature>
<keyword evidence="1" id="KW-1133">Transmembrane helix</keyword>
<name>A0ABX1QA50_9RHOO</name>
<protein>
    <submittedName>
        <fullName evidence="2">Uncharacterized protein</fullName>
    </submittedName>
</protein>
<dbReference type="Proteomes" id="UP000648984">
    <property type="component" value="Unassembled WGS sequence"/>
</dbReference>
<gene>
    <name evidence="2" type="ORF">GPA25_06490</name>
</gene>
<keyword evidence="1" id="KW-0472">Membrane</keyword>
<dbReference type="RefSeq" id="WP_169259561.1">
    <property type="nucleotide sequence ID" value="NZ_WTVQ01000008.1"/>
</dbReference>
<comment type="caution">
    <text evidence="2">The sequence shown here is derived from an EMBL/GenBank/DDBJ whole genome shotgun (WGS) entry which is preliminary data.</text>
</comment>
<accession>A0ABX1QA50</accession>
<evidence type="ECO:0000256" key="1">
    <source>
        <dbReference type="SAM" id="Phobius"/>
    </source>
</evidence>
<dbReference type="EMBL" id="WTVQ01000008">
    <property type="protein sequence ID" value="NMG74405.1"/>
    <property type="molecule type" value="Genomic_DNA"/>
</dbReference>
<organism evidence="2 3">
    <name type="scientific">Aromatoleum diolicum</name>
    <dbReference type="NCBI Taxonomy" id="75796"/>
    <lineage>
        <taxon>Bacteria</taxon>
        <taxon>Pseudomonadati</taxon>
        <taxon>Pseudomonadota</taxon>
        <taxon>Betaproteobacteria</taxon>
        <taxon>Rhodocyclales</taxon>
        <taxon>Rhodocyclaceae</taxon>
        <taxon>Aromatoleum</taxon>
    </lineage>
</organism>
<keyword evidence="3" id="KW-1185">Reference proteome</keyword>
<reference evidence="2 3" key="1">
    <citation type="submission" date="2019-12" db="EMBL/GenBank/DDBJ databases">
        <title>Comparative genomics gives insights into the taxonomy of the Azoarcus-Aromatoleum group and reveals separate origins of nif in the plant-associated Azoarcus and non-plant-associated Aromatoleum sub-groups.</title>
        <authorList>
            <person name="Lafos M."/>
            <person name="Maluk M."/>
            <person name="Batista M."/>
            <person name="Junghare M."/>
            <person name="Carmona M."/>
            <person name="Faoro H."/>
            <person name="Cruz L.M."/>
            <person name="Battistoni F."/>
            <person name="De Souza E."/>
            <person name="Pedrosa F."/>
            <person name="Chen W.-M."/>
            <person name="Poole P.S."/>
            <person name="Dixon R.A."/>
            <person name="James E.K."/>
        </authorList>
    </citation>
    <scope>NUCLEOTIDE SEQUENCE [LARGE SCALE GENOMIC DNA]</scope>
    <source>
        <strain evidence="2 3">22Lin</strain>
    </source>
</reference>
<evidence type="ECO:0000313" key="2">
    <source>
        <dbReference type="EMBL" id="NMG74405.1"/>
    </source>
</evidence>
<keyword evidence="1" id="KW-0812">Transmembrane</keyword>